<reference evidence="2" key="1">
    <citation type="submission" date="2021-03" db="EMBL/GenBank/DDBJ databases">
        <authorList>
            <person name="Tagirdzhanova G."/>
        </authorList>
    </citation>
    <scope>NUCLEOTIDE SEQUENCE</scope>
</reference>
<evidence type="ECO:0000313" key="3">
    <source>
        <dbReference type="Proteomes" id="UP000664203"/>
    </source>
</evidence>
<dbReference type="AlphaFoldDB" id="A0A8H3FFW1"/>
<evidence type="ECO:0000313" key="2">
    <source>
        <dbReference type="EMBL" id="CAF9924477.1"/>
    </source>
</evidence>
<proteinExistence type="predicted"/>
<protein>
    <submittedName>
        <fullName evidence="2">Uncharacterized protein</fullName>
    </submittedName>
</protein>
<dbReference type="OrthoDB" id="10535178at2759"/>
<sequence length="237" mass="27322">MASRPVKRVRKPEPKQDNLTDKAQRCFKLHGLEKSSIQTLLEPKDLWAVTTGERTKPTKPRPPARNACWVQERAYRDACAAYKRSLKAWERKSPDAWVKIRDACEDGVGERIGNHRYGKIAWRILEGFWGATRWRPDRRHCPSGVLRSGDRDERGGALGQSVVELADHIETLAVKYWERVCVVPKWIVCLFFQVGLELEEEEERELTAEERRKGVVLRMGDMVGLLARHEKQVARGL</sequence>
<comment type="caution">
    <text evidence="2">The sequence shown here is derived from an EMBL/GenBank/DDBJ whole genome shotgun (WGS) entry which is preliminary data.</text>
</comment>
<keyword evidence="3" id="KW-1185">Reference proteome</keyword>
<name>A0A8H3FFW1_9LECA</name>
<feature type="compositionally biased region" description="Basic residues" evidence="1">
    <location>
        <begin position="1"/>
        <end position="10"/>
    </location>
</feature>
<feature type="compositionally biased region" description="Basic and acidic residues" evidence="1">
    <location>
        <begin position="11"/>
        <end position="22"/>
    </location>
</feature>
<dbReference type="EMBL" id="CAJPDR010000190">
    <property type="protein sequence ID" value="CAF9924477.1"/>
    <property type="molecule type" value="Genomic_DNA"/>
</dbReference>
<evidence type="ECO:0000256" key="1">
    <source>
        <dbReference type="SAM" id="MobiDB-lite"/>
    </source>
</evidence>
<feature type="region of interest" description="Disordered" evidence="1">
    <location>
        <begin position="1"/>
        <end position="22"/>
    </location>
</feature>
<organism evidence="2 3">
    <name type="scientific">Alectoria fallacina</name>
    <dbReference type="NCBI Taxonomy" id="1903189"/>
    <lineage>
        <taxon>Eukaryota</taxon>
        <taxon>Fungi</taxon>
        <taxon>Dikarya</taxon>
        <taxon>Ascomycota</taxon>
        <taxon>Pezizomycotina</taxon>
        <taxon>Lecanoromycetes</taxon>
        <taxon>OSLEUM clade</taxon>
        <taxon>Lecanoromycetidae</taxon>
        <taxon>Lecanorales</taxon>
        <taxon>Lecanorineae</taxon>
        <taxon>Parmeliaceae</taxon>
        <taxon>Alectoria</taxon>
    </lineage>
</organism>
<accession>A0A8H3FFW1</accession>
<dbReference type="Proteomes" id="UP000664203">
    <property type="component" value="Unassembled WGS sequence"/>
</dbReference>
<gene>
    <name evidence="2" type="ORF">ALECFALPRED_002774</name>
</gene>